<sequence length="454" mass="51767">MQAKLIFLISFLVCSSIAMQNPIFLNETFYPGLVKMQNDSDIFYILFESRNNPSSDPLILWLNGGPGCSSLLGLFQELGPFRVTKDITLVSNPYSWNNNASVLFVDQPIGTGFSSLGKSEILKTEEEISQHMHKVLQTFLQTYPQYVNRDFYIAGESYAGQYIPAIGSYIVKTGDLQIKFRGVAIGNGWVDPYYQRPSYAEFTYKNGLIDKETYKSTSQQFVECAKLIKAEAPHSEQSEVCEPPFTEIVINSSANFYNYKKPCLDSTCFDEDNNLQKFLTRKDVQQILGVDGRKWTSCVNNVYDEMITLENRSAVKDLLNVVEANIEVLIYSGDLDIMCNYLGGEQWTHNFEWKNKNQFQAESYQNVTMNGQVIGKVKSVSNFSFHVVHEAGHMVSKDQPEAALQLINNFISQKKDLNLSNLSEQKSYLNIMNFQILYFLNAYLLAHFVNKLLY</sequence>
<feature type="signal peptide" evidence="7">
    <location>
        <begin position="1"/>
        <end position="18"/>
    </location>
</feature>
<dbReference type="GeneID" id="7845774"/>
<gene>
    <name evidence="8" type="ORF">TTHERM_00448920</name>
</gene>
<dbReference type="InParanoid" id="Q239C3"/>
<dbReference type="SUPFAM" id="SSF53474">
    <property type="entry name" value="alpha/beta-Hydrolases"/>
    <property type="match status" value="1"/>
</dbReference>
<keyword evidence="4 7" id="KW-0732">Signal</keyword>
<keyword evidence="9" id="KW-1185">Reference proteome</keyword>
<evidence type="ECO:0000256" key="7">
    <source>
        <dbReference type="RuleBase" id="RU361156"/>
    </source>
</evidence>
<feature type="chain" id="PRO_5006528664" description="Carboxypeptidase" evidence="7">
    <location>
        <begin position="19"/>
        <end position="454"/>
    </location>
</feature>
<dbReference type="GO" id="GO:0006508">
    <property type="term" value="P:proteolysis"/>
    <property type="evidence" value="ECO:0007669"/>
    <property type="project" value="UniProtKB-KW"/>
</dbReference>
<dbReference type="KEGG" id="tet:TTHERM_00448920"/>
<keyword evidence="2 7" id="KW-0121">Carboxypeptidase</keyword>
<evidence type="ECO:0000256" key="3">
    <source>
        <dbReference type="ARBA" id="ARBA00022670"/>
    </source>
</evidence>
<evidence type="ECO:0000313" key="9">
    <source>
        <dbReference type="Proteomes" id="UP000009168"/>
    </source>
</evidence>
<dbReference type="PANTHER" id="PTHR11802:SF113">
    <property type="entry name" value="SERINE CARBOXYPEPTIDASE CTSA-4.1"/>
    <property type="match status" value="1"/>
</dbReference>
<keyword evidence="6" id="KW-0325">Glycoprotein</keyword>
<protein>
    <recommendedName>
        <fullName evidence="7">Carboxypeptidase</fullName>
        <ecNumber evidence="7">3.4.16.-</ecNumber>
    </recommendedName>
</protein>
<dbReference type="InterPro" id="IPR029058">
    <property type="entry name" value="AB_hydrolase_fold"/>
</dbReference>
<dbReference type="PANTHER" id="PTHR11802">
    <property type="entry name" value="SERINE PROTEASE FAMILY S10 SERINE CARBOXYPEPTIDASE"/>
    <property type="match status" value="1"/>
</dbReference>
<dbReference type="eggNOG" id="KOG1282">
    <property type="taxonomic scope" value="Eukaryota"/>
</dbReference>
<proteinExistence type="inferred from homology"/>
<dbReference type="PRINTS" id="PR00724">
    <property type="entry name" value="CRBOXYPTASEC"/>
</dbReference>
<dbReference type="Gene3D" id="1.10.287.410">
    <property type="match status" value="1"/>
</dbReference>
<dbReference type="MEROPS" id="S10.009"/>
<dbReference type="STRING" id="312017.Q239C3"/>
<dbReference type="InterPro" id="IPR001563">
    <property type="entry name" value="Peptidase_S10"/>
</dbReference>
<name>Q239C3_TETTS</name>
<dbReference type="ESTHER" id="tetts-q239c3">
    <property type="family name" value="Carboxypeptidase_S10"/>
</dbReference>
<reference evidence="9" key="1">
    <citation type="journal article" date="2006" name="PLoS Biol.">
        <title>Macronuclear genome sequence of the ciliate Tetrahymena thermophila, a model eukaryote.</title>
        <authorList>
            <person name="Eisen J.A."/>
            <person name="Coyne R.S."/>
            <person name="Wu M."/>
            <person name="Wu D."/>
            <person name="Thiagarajan M."/>
            <person name="Wortman J.R."/>
            <person name="Badger J.H."/>
            <person name="Ren Q."/>
            <person name="Amedeo P."/>
            <person name="Jones K.M."/>
            <person name="Tallon L.J."/>
            <person name="Delcher A.L."/>
            <person name="Salzberg S.L."/>
            <person name="Silva J.C."/>
            <person name="Haas B.J."/>
            <person name="Majoros W.H."/>
            <person name="Farzad M."/>
            <person name="Carlton J.M."/>
            <person name="Smith R.K. Jr."/>
            <person name="Garg J."/>
            <person name="Pearlman R.E."/>
            <person name="Karrer K.M."/>
            <person name="Sun L."/>
            <person name="Manning G."/>
            <person name="Elde N.C."/>
            <person name="Turkewitz A.P."/>
            <person name="Asai D.J."/>
            <person name="Wilkes D.E."/>
            <person name="Wang Y."/>
            <person name="Cai H."/>
            <person name="Collins K."/>
            <person name="Stewart B.A."/>
            <person name="Lee S.R."/>
            <person name="Wilamowska K."/>
            <person name="Weinberg Z."/>
            <person name="Ruzzo W.L."/>
            <person name="Wloga D."/>
            <person name="Gaertig J."/>
            <person name="Frankel J."/>
            <person name="Tsao C.-C."/>
            <person name="Gorovsky M.A."/>
            <person name="Keeling P.J."/>
            <person name="Waller R.F."/>
            <person name="Patron N.J."/>
            <person name="Cherry J.M."/>
            <person name="Stover N.A."/>
            <person name="Krieger C.J."/>
            <person name="del Toro C."/>
            <person name="Ryder H.F."/>
            <person name="Williamson S.C."/>
            <person name="Barbeau R.A."/>
            <person name="Hamilton E.P."/>
            <person name="Orias E."/>
        </authorList>
    </citation>
    <scope>NUCLEOTIDE SEQUENCE [LARGE SCALE GENOMIC DNA]</scope>
    <source>
        <strain evidence="9">SB210</strain>
    </source>
</reference>
<evidence type="ECO:0000256" key="4">
    <source>
        <dbReference type="ARBA" id="ARBA00022729"/>
    </source>
</evidence>
<keyword evidence="3 7" id="KW-0645">Protease</keyword>
<accession>Q239C3</accession>
<evidence type="ECO:0000256" key="6">
    <source>
        <dbReference type="ARBA" id="ARBA00023180"/>
    </source>
</evidence>
<dbReference type="HOGENOM" id="CLU_008523_10_4_1"/>
<evidence type="ECO:0000256" key="5">
    <source>
        <dbReference type="ARBA" id="ARBA00022801"/>
    </source>
</evidence>
<evidence type="ECO:0000256" key="2">
    <source>
        <dbReference type="ARBA" id="ARBA00022645"/>
    </source>
</evidence>
<evidence type="ECO:0000313" key="8">
    <source>
        <dbReference type="EMBL" id="EAR93047.2"/>
    </source>
</evidence>
<dbReference type="GO" id="GO:0004185">
    <property type="term" value="F:serine-type carboxypeptidase activity"/>
    <property type="evidence" value="ECO:0007669"/>
    <property type="project" value="UniProtKB-UniRule"/>
</dbReference>
<keyword evidence="5 7" id="KW-0378">Hydrolase</keyword>
<dbReference type="Pfam" id="PF00450">
    <property type="entry name" value="Peptidase_S10"/>
    <property type="match status" value="1"/>
</dbReference>
<dbReference type="Proteomes" id="UP000009168">
    <property type="component" value="Unassembled WGS sequence"/>
</dbReference>
<dbReference type="AlphaFoldDB" id="Q239C3"/>
<dbReference type="EC" id="3.4.16.-" evidence="7"/>
<dbReference type="RefSeq" id="XP_001013292.2">
    <property type="nucleotide sequence ID" value="XM_001013292.2"/>
</dbReference>
<dbReference type="OrthoDB" id="443318at2759"/>
<dbReference type="InterPro" id="IPR018202">
    <property type="entry name" value="Ser_caboxypep_ser_AS"/>
</dbReference>
<dbReference type="PROSITE" id="PS00131">
    <property type="entry name" value="CARBOXYPEPT_SER_SER"/>
    <property type="match status" value="1"/>
</dbReference>
<dbReference type="EMBL" id="GG662738">
    <property type="protein sequence ID" value="EAR93047.2"/>
    <property type="molecule type" value="Genomic_DNA"/>
</dbReference>
<dbReference type="Gene3D" id="3.40.50.1820">
    <property type="entry name" value="alpha/beta hydrolase"/>
    <property type="match status" value="1"/>
</dbReference>
<comment type="similarity">
    <text evidence="1 7">Belongs to the peptidase S10 family.</text>
</comment>
<evidence type="ECO:0000256" key="1">
    <source>
        <dbReference type="ARBA" id="ARBA00009431"/>
    </source>
</evidence>
<organism evidence="8 9">
    <name type="scientific">Tetrahymena thermophila (strain SB210)</name>
    <dbReference type="NCBI Taxonomy" id="312017"/>
    <lineage>
        <taxon>Eukaryota</taxon>
        <taxon>Sar</taxon>
        <taxon>Alveolata</taxon>
        <taxon>Ciliophora</taxon>
        <taxon>Intramacronucleata</taxon>
        <taxon>Oligohymenophorea</taxon>
        <taxon>Hymenostomatida</taxon>
        <taxon>Tetrahymenina</taxon>
        <taxon>Tetrahymenidae</taxon>
        <taxon>Tetrahymena</taxon>
    </lineage>
</organism>